<evidence type="ECO:0000313" key="2">
    <source>
        <dbReference type="Proteomes" id="UP000729701"/>
    </source>
</evidence>
<protein>
    <submittedName>
        <fullName evidence="1">Uncharacterized protein</fullName>
    </submittedName>
</protein>
<reference evidence="1" key="2">
    <citation type="journal article" date="2022" name="Microbiol. Resour. Announc.">
        <title>Metagenome Sequencing to Explore Phylogenomics of Terrestrial Cyanobacteria.</title>
        <authorList>
            <person name="Ward R.D."/>
            <person name="Stajich J.E."/>
            <person name="Johansen J.R."/>
            <person name="Huntemann M."/>
            <person name="Clum A."/>
            <person name="Foster B."/>
            <person name="Foster B."/>
            <person name="Roux S."/>
            <person name="Palaniappan K."/>
            <person name="Varghese N."/>
            <person name="Mukherjee S."/>
            <person name="Reddy T.B.K."/>
            <person name="Daum C."/>
            <person name="Copeland A."/>
            <person name="Chen I.A."/>
            <person name="Ivanova N.N."/>
            <person name="Kyrpides N.C."/>
            <person name="Shapiro N."/>
            <person name="Eloe-Fadrosh E.A."/>
            <person name="Pietrasiak N."/>
        </authorList>
    </citation>
    <scope>NUCLEOTIDE SEQUENCE</scope>
    <source>
        <strain evidence="1">GSE-NOS-MK-12-04C</strain>
    </source>
</reference>
<dbReference type="Proteomes" id="UP000729701">
    <property type="component" value="Unassembled WGS sequence"/>
</dbReference>
<sequence length="479" mass="55264">MGASSRYWNIWRISLKTEKVRYKYCLVPIAQEFCYKEVVNANGSNVQSALLSHFHSKNSADTISRAQAGLCLRCYVSDPILKACKKIDNLFSGEKHFNYQDLLPYVLNDDGKTLVILDSDRKNQLVLDKNGETRKTAYKFFSVKVLQTFDADSEGSMSLDNWAYLQTKQNPEIRDFLSEFGFQHLSDWALLNRARPKQLQRLSVRDRQIVEVFHAVYRRDRISLTRQFGMKRCPDPSIAQLEEMLSYLQQQNINTSVDLMKQLQQVAMQLRQYDIWSYREPLDIYDPDTKTYTTRADLSSDPLNESLVEQQEILEFFHQQVSNCLSNAIEQEIGFRMSNLRSSKKYAVFAPKLLTGLQLYYYEGMSLKDIAPKLGMTSWDQARRILNPGELLSKVRALTAQKIIEKMLEKASSMGLTKIPPEPDYLKTLVEQIEAFVDAEIFTEAAEEIRAGKSRSMNSSYAQAIRLYCNRCSQYVGVN</sequence>
<name>A0A951UT48_9CYAN</name>
<gene>
    <name evidence="1" type="ORF">KME60_11235</name>
</gene>
<organism evidence="1 2">
    <name type="scientific">Cyanomargarita calcarea GSE-NOS-MK-12-04C</name>
    <dbReference type="NCBI Taxonomy" id="2839659"/>
    <lineage>
        <taxon>Bacteria</taxon>
        <taxon>Bacillati</taxon>
        <taxon>Cyanobacteriota</taxon>
        <taxon>Cyanophyceae</taxon>
        <taxon>Nostocales</taxon>
        <taxon>Cyanomargaritaceae</taxon>
        <taxon>Cyanomargarita</taxon>
    </lineage>
</organism>
<dbReference type="EMBL" id="JAHHGZ010000010">
    <property type="protein sequence ID" value="MBW4667976.1"/>
    <property type="molecule type" value="Genomic_DNA"/>
</dbReference>
<dbReference type="AlphaFoldDB" id="A0A951UT48"/>
<evidence type="ECO:0000313" key="1">
    <source>
        <dbReference type="EMBL" id="MBW4667976.1"/>
    </source>
</evidence>
<comment type="caution">
    <text evidence="1">The sequence shown here is derived from an EMBL/GenBank/DDBJ whole genome shotgun (WGS) entry which is preliminary data.</text>
</comment>
<accession>A0A951UT48</accession>
<proteinExistence type="predicted"/>
<reference evidence="1" key="1">
    <citation type="submission" date="2021-05" db="EMBL/GenBank/DDBJ databases">
        <authorList>
            <person name="Pietrasiak N."/>
            <person name="Ward R."/>
            <person name="Stajich J.E."/>
            <person name="Kurbessoian T."/>
        </authorList>
    </citation>
    <scope>NUCLEOTIDE SEQUENCE</scope>
    <source>
        <strain evidence="1">GSE-NOS-MK-12-04C</strain>
    </source>
</reference>